<evidence type="ECO:0008006" key="4">
    <source>
        <dbReference type="Google" id="ProtNLM"/>
    </source>
</evidence>
<evidence type="ECO:0000313" key="3">
    <source>
        <dbReference type="Proteomes" id="UP000319210"/>
    </source>
</evidence>
<sequence length="102" mass="10503">MAHAVGRRLSPFTYLNTDGRPHPVENSLATVTLVLGAVAALTAIWHGLHLISSYTGVVGVLTGAWAQMISATTGERFVAVIGMGAAAIGFYLGVAHGGFLPT</sequence>
<feature type="transmembrane region" description="Helical" evidence="1">
    <location>
        <begin position="51"/>
        <end position="70"/>
    </location>
</feature>
<keyword evidence="1" id="KW-1133">Transmembrane helix</keyword>
<keyword evidence="3" id="KW-1185">Reference proteome</keyword>
<dbReference type="RefSeq" id="WP_030880888.1">
    <property type="nucleotide sequence ID" value="NZ_BJMM01000014.1"/>
</dbReference>
<dbReference type="OrthoDB" id="3855413at2"/>
<keyword evidence="1" id="KW-0812">Transmembrane</keyword>
<dbReference type="Proteomes" id="UP000319210">
    <property type="component" value="Unassembled WGS sequence"/>
</dbReference>
<reference evidence="2 3" key="1">
    <citation type="submission" date="2019-06" db="EMBL/GenBank/DDBJ databases">
        <title>Whole genome shotgun sequence of Streptomyces cacaoi subsp. cacaoi NBRC 12748.</title>
        <authorList>
            <person name="Hosoyama A."/>
            <person name="Uohara A."/>
            <person name="Ohji S."/>
            <person name="Ichikawa N."/>
        </authorList>
    </citation>
    <scope>NUCLEOTIDE SEQUENCE [LARGE SCALE GENOMIC DNA]</scope>
    <source>
        <strain evidence="2 3">NBRC 12748</strain>
    </source>
</reference>
<gene>
    <name evidence="2" type="ORF">SCA03_33160</name>
</gene>
<name>A0A4Y3QZC6_STRCI</name>
<evidence type="ECO:0000313" key="2">
    <source>
        <dbReference type="EMBL" id="GEB50765.1"/>
    </source>
</evidence>
<dbReference type="EMBL" id="BJMM01000014">
    <property type="protein sequence ID" value="GEB50765.1"/>
    <property type="molecule type" value="Genomic_DNA"/>
</dbReference>
<organism evidence="2 3">
    <name type="scientific">Streptomyces cacaoi</name>
    <dbReference type="NCBI Taxonomy" id="1898"/>
    <lineage>
        <taxon>Bacteria</taxon>
        <taxon>Bacillati</taxon>
        <taxon>Actinomycetota</taxon>
        <taxon>Actinomycetes</taxon>
        <taxon>Kitasatosporales</taxon>
        <taxon>Streptomycetaceae</taxon>
        <taxon>Streptomyces</taxon>
    </lineage>
</organism>
<comment type="caution">
    <text evidence="2">The sequence shown here is derived from an EMBL/GenBank/DDBJ whole genome shotgun (WGS) entry which is preliminary data.</text>
</comment>
<evidence type="ECO:0000256" key="1">
    <source>
        <dbReference type="SAM" id="Phobius"/>
    </source>
</evidence>
<dbReference type="AlphaFoldDB" id="A0A4Y3QZC6"/>
<accession>A0A4Y3QZC6</accession>
<protein>
    <recommendedName>
        <fullName evidence="4">Integral membrane protein</fullName>
    </recommendedName>
</protein>
<keyword evidence="1" id="KW-0472">Membrane</keyword>
<feature type="transmembrane region" description="Helical" evidence="1">
    <location>
        <begin position="77"/>
        <end position="99"/>
    </location>
</feature>
<proteinExistence type="predicted"/>